<dbReference type="Gene3D" id="1.20.120.1370">
    <property type="entry name" value="Regulator of RNA polymerase sigma(70) subunit, domain 4"/>
    <property type="match status" value="1"/>
</dbReference>
<organism evidence="2">
    <name type="scientific">hydrothermal vent metagenome</name>
    <dbReference type="NCBI Taxonomy" id="652676"/>
    <lineage>
        <taxon>unclassified sequences</taxon>
        <taxon>metagenomes</taxon>
        <taxon>ecological metagenomes</taxon>
    </lineage>
</organism>
<reference evidence="2" key="1">
    <citation type="submission" date="2016-10" db="EMBL/GenBank/DDBJ databases">
        <authorList>
            <person name="de Groot N.N."/>
        </authorList>
    </citation>
    <scope>NUCLEOTIDE SEQUENCE</scope>
</reference>
<protein>
    <recommendedName>
        <fullName evidence="1">Hemerythrin-like domain-containing protein</fullName>
    </recommendedName>
</protein>
<dbReference type="InterPro" id="IPR038309">
    <property type="entry name" value="Rsd/AlgQ_sf"/>
</dbReference>
<proteinExistence type="predicted"/>
<evidence type="ECO:0000259" key="1">
    <source>
        <dbReference type="Pfam" id="PF01814"/>
    </source>
</evidence>
<dbReference type="Pfam" id="PF01814">
    <property type="entry name" value="Hemerythrin"/>
    <property type="match status" value="1"/>
</dbReference>
<feature type="domain" description="Hemerythrin-like" evidence="1">
    <location>
        <begin position="22"/>
        <end position="151"/>
    </location>
</feature>
<gene>
    <name evidence="2" type="ORF">MNB_SM-5-1494</name>
</gene>
<dbReference type="InterPro" id="IPR012312">
    <property type="entry name" value="Hemerythrin-like"/>
</dbReference>
<sequence length="159" mass="18536">MLSKFFSFFTFKKGEPFDPKLIAKFNGDHVELVNIAMDIKHKAQEEYPANVVRSALLDLKVGLLTHFQEEEATLYKYLTVLYKDDEDKRAIVQEFNDSMYAIEDSVKLFMEKYTPLSKNMNYSGEFLTDFDALISALAHRIDTEEHHLYSLYNKKSVKS</sequence>
<dbReference type="AlphaFoldDB" id="A0A1W1BGQ2"/>
<name>A0A1W1BGQ2_9ZZZZ</name>
<accession>A0A1W1BGQ2</accession>
<dbReference type="EMBL" id="FPHH01000020">
    <property type="protein sequence ID" value="SFV52687.1"/>
    <property type="molecule type" value="Genomic_DNA"/>
</dbReference>
<evidence type="ECO:0000313" key="2">
    <source>
        <dbReference type="EMBL" id="SFV52687.1"/>
    </source>
</evidence>